<dbReference type="AlphaFoldDB" id="A0AAV2HHR3"/>
<feature type="non-terminal residue" evidence="1">
    <location>
        <position position="1"/>
    </location>
</feature>
<comment type="caution">
    <text evidence="1">The sequence shown here is derived from an EMBL/GenBank/DDBJ whole genome shotgun (WGS) entry which is preliminary data.</text>
</comment>
<name>A0AAV2HHR3_LYMST</name>
<evidence type="ECO:0000313" key="2">
    <source>
        <dbReference type="Proteomes" id="UP001497497"/>
    </source>
</evidence>
<accession>A0AAV2HHR3</accession>
<gene>
    <name evidence="1" type="ORF">GSLYS_00006972001</name>
</gene>
<keyword evidence="2" id="KW-1185">Reference proteome</keyword>
<reference evidence="1 2" key="1">
    <citation type="submission" date="2024-04" db="EMBL/GenBank/DDBJ databases">
        <authorList>
            <consortium name="Genoscope - CEA"/>
            <person name="William W."/>
        </authorList>
    </citation>
    <scope>NUCLEOTIDE SEQUENCE [LARGE SCALE GENOMIC DNA]</scope>
</reference>
<dbReference type="PANTHER" id="PTHR19297:SF191">
    <property type="entry name" value="PROTEIN XYLOSYLTRANSFERASE"/>
    <property type="match status" value="1"/>
</dbReference>
<protein>
    <submittedName>
        <fullName evidence="1">Uncharacterized protein</fullName>
    </submittedName>
</protein>
<dbReference type="PANTHER" id="PTHR19297">
    <property type="entry name" value="GLYCOSYLTRANSFERASE 14 FAMILY MEMBER"/>
    <property type="match status" value="1"/>
</dbReference>
<dbReference type="GO" id="GO:0008375">
    <property type="term" value="F:acetylglucosaminyltransferase activity"/>
    <property type="evidence" value="ECO:0007669"/>
    <property type="project" value="TreeGrafter"/>
</dbReference>
<dbReference type="Proteomes" id="UP001497497">
    <property type="component" value="Unassembled WGS sequence"/>
</dbReference>
<organism evidence="1 2">
    <name type="scientific">Lymnaea stagnalis</name>
    <name type="common">Great pond snail</name>
    <name type="synonym">Helix stagnalis</name>
    <dbReference type="NCBI Taxonomy" id="6523"/>
    <lineage>
        <taxon>Eukaryota</taxon>
        <taxon>Metazoa</taxon>
        <taxon>Spiralia</taxon>
        <taxon>Lophotrochozoa</taxon>
        <taxon>Mollusca</taxon>
        <taxon>Gastropoda</taxon>
        <taxon>Heterobranchia</taxon>
        <taxon>Euthyneura</taxon>
        <taxon>Panpulmonata</taxon>
        <taxon>Hygrophila</taxon>
        <taxon>Lymnaeoidea</taxon>
        <taxon>Lymnaeidae</taxon>
        <taxon>Lymnaea</taxon>
    </lineage>
</organism>
<feature type="non-terminal residue" evidence="1">
    <location>
        <position position="114"/>
    </location>
</feature>
<dbReference type="EMBL" id="CAXITT010000129">
    <property type="protein sequence ID" value="CAL1532954.1"/>
    <property type="molecule type" value="Genomic_DNA"/>
</dbReference>
<proteinExistence type="predicted"/>
<evidence type="ECO:0000313" key="1">
    <source>
        <dbReference type="EMBL" id="CAL1532954.1"/>
    </source>
</evidence>
<sequence length="114" mass="13145">VPGEAYFSTLNFKPQLGLRGTYRGTTDNMEDFMARYKIWSENKTVCASRSSKTICIQSTGDLGRLARAKHLFANKFYLEEDRVVIECLQKKLFNDTRDKYLGTKAFDESYHANL</sequence>